<evidence type="ECO:0000313" key="5">
    <source>
        <dbReference type="Proteomes" id="UP000310168"/>
    </source>
</evidence>
<name>A0ABY2TTY0_9SPIR</name>
<evidence type="ECO:0000256" key="1">
    <source>
        <dbReference type="ARBA" id="ARBA00022723"/>
    </source>
</evidence>
<dbReference type="InterPro" id="IPR001802">
    <property type="entry name" value="MerP/CopZ"/>
</dbReference>
<organism evidence="4 5">
    <name type="scientific">Brachyspira catarrhinii</name>
    <dbReference type="NCBI Taxonomy" id="2528966"/>
    <lineage>
        <taxon>Bacteria</taxon>
        <taxon>Pseudomonadati</taxon>
        <taxon>Spirochaetota</taxon>
        <taxon>Spirochaetia</taxon>
        <taxon>Brachyspirales</taxon>
        <taxon>Brachyspiraceae</taxon>
        <taxon>Brachyspira</taxon>
    </lineage>
</organism>
<keyword evidence="2" id="KW-0186">Copper</keyword>
<keyword evidence="5" id="KW-1185">Reference proteome</keyword>
<dbReference type="InterPro" id="IPR006122">
    <property type="entry name" value="HMA_Cu_ion-bd"/>
</dbReference>
<protein>
    <submittedName>
        <fullName evidence="4">Copper chaperone</fullName>
    </submittedName>
</protein>
<dbReference type="SUPFAM" id="SSF55008">
    <property type="entry name" value="HMA, heavy metal-associated domain"/>
    <property type="match status" value="1"/>
</dbReference>
<dbReference type="PRINTS" id="PR00946">
    <property type="entry name" value="HGSCAVENGER"/>
</dbReference>
<dbReference type="PROSITE" id="PS50846">
    <property type="entry name" value="HMA_2"/>
    <property type="match status" value="1"/>
</dbReference>
<dbReference type="EMBL" id="SJDU01000006">
    <property type="protein sequence ID" value="TKZ36348.1"/>
    <property type="molecule type" value="Genomic_DNA"/>
</dbReference>
<proteinExistence type="predicted"/>
<evidence type="ECO:0000313" key="4">
    <source>
        <dbReference type="EMBL" id="TKZ36348.1"/>
    </source>
</evidence>
<dbReference type="InterPro" id="IPR006121">
    <property type="entry name" value="HMA_dom"/>
</dbReference>
<gene>
    <name evidence="4" type="ORF">EZH24_00565</name>
</gene>
<dbReference type="PROSITE" id="PS01047">
    <property type="entry name" value="HMA_1"/>
    <property type="match status" value="1"/>
</dbReference>
<evidence type="ECO:0000259" key="3">
    <source>
        <dbReference type="PROSITE" id="PS50846"/>
    </source>
</evidence>
<feature type="domain" description="HMA" evidence="3">
    <location>
        <begin position="2"/>
        <end position="68"/>
    </location>
</feature>
<dbReference type="NCBIfam" id="TIGR00003">
    <property type="entry name" value="copper ion binding protein"/>
    <property type="match status" value="1"/>
</dbReference>
<dbReference type="Gene3D" id="3.30.70.100">
    <property type="match status" value="1"/>
</dbReference>
<dbReference type="InterPro" id="IPR017969">
    <property type="entry name" value="Heavy-metal-associated_CS"/>
</dbReference>
<dbReference type="PANTHER" id="PTHR46594:SF4">
    <property type="entry name" value="P-TYPE CATION-TRANSPORTING ATPASE"/>
    <property type="match status" value="1"/>
</dbReference>
<accession>A0ABY2TTY0</accession>
<sequence>MKNITIKIKGMGCQNCVNAVTESLTELEGVGKVNVSLEKESAEVEFDESKINVSKMIEAIKELEYEASV</sequence>
<keyword evidence="1" id="KW-0479">Metal-binding</keyword>
<reference evidence="4 5" key="1">
    <citation type="journal article" date="2019" name="Anaerobe">
        <title>Brachyspira catarrhinii sp. nov., an anaerobic intestinal spirochaete isolated from vervet monkeys may have been misidentified as Brachyspira aalborgi in previous studies.</title>
        <authorList>
            <person name="Phillips N.D."/>
            <person name="La T."/>
            <person name="Hampson D.J."/>
        </authorList>
    </citation>
    <scope>NUCLEOTIDE SEQUENCE [LARGE SCALE GENOMIC DNA]</scope>
    <source>
        <strain evidence="4 5">Z12</strain>
    </source>
</reference>
<dbReference type="RefSeq" id="WP_137997191.1">
    <property type="nucleotide sequence ID" value="NZ_SJDU01000006.1"/>
</dbReference>
<dbReference type="Proteomes" id="UP000310168">
    <property type="component" value="Unassembled WGS sequence"/>
</dbReference>
<comment type="caution">
    <text evidence="4">The sequence shown here is derived from an EMBL/GenBank/DDBJ whole genome shotgun (WGS) entry which is preliminary data.</text>
</comment>
<dbReference type="InterPro" id="IPR036163">
    <property type="entry name" value="HMA_dom_sf"/>
</dbReference>
<dbReference type="CDD" id="cd00371">
    <property type="entry name" value="HMA"/>
    <property type="match status" value="1"/>
</dbReference>
<evidence type="ECO:0000256" key="2">
    <source>
        <dbReference type="ARBA" id="ARBA00023008"/>
    </source>
</evidence>
<dbReference type="PANTHER" id="PTHR46594">
    <property type="entry name" value="P-TYPE CATION-TRANSPORTING ATPASE"/>
    <property type="match status" value="1"/>
</dbReference>
<dbReference type="Pfam" id="PF00403">
    <property type="entry name" value="HMA"/>
    <property type="match status" value="1"/>
</dbReference>